<dbReference type="InterPro" id="IPR026960">
    <property type="entry name" value="RVT-Znf"/>
</dbReference>
<dbReference type="AlphaFoldDB" id="A0A9D4XU09"/>
<proteinExistence type="predicted"/>
<dbReference type="EMBL" id="JAMSHJ010000003">
    <property type="protein sequence ID" value="KAI5426857.1"/>
    <property type="molecule type" value="Genomic_DNA"/>
</dbReference>
<evidence type="ECO:0000259" key="1">
    <source>
        <dbReference type="Pfam" id="PF13966"/>
    </source>
</evidence>
<gene>
    <name evidence="2" type="ORF">KIW84_032334</name>
</gene>
<organism evidence="2 3">
    <name type="scientific">Pisum sativum</name>
    <name type="common">Garden pea</name>
    <name type="synonym">Lathyrus oleraceus</name>
    <dbReference type="NCBI Taxonomy" id="3888"/>
    <lineage>
        <taxon>Eukaryota</taxon>
        <taxon>Viridiplantae</taxon>
        <taxon>Streptophyta</taxon>
        <taxon>Embryophyta</taxon>
        <taxon>Tracheophyta</taxon>
        <taxon>Spermatophyta</taxon>
        <taxon>Magnoliopsida</taxon>
        <taxon>eudicotyledons</taxon>
        <taxon>Gunneridae</taxon>
        <taxon>Pentapetalae</taxon>
        <taxon>rosids</taxon>
        <taxon>fabids</taxon>
        <taxon>Fabales</taxon>
        <taxon>Fabaceae</taxon>
        <taxon>Papilionoideae</taxon>
        <taxon>50 kb inversion clade</taxon>
        <taxon>NPAAA clade</taxon>
        <taxon>Hologalegina</taxon>
        <taxon>IRL clade</taxon>
        <taxon>Fabeae</taxon>
        <taxon>Lathyrus</taxon>
    </lineage>
</organism>
<dbReference type="Proteomes" id="UP001058974">
    <property type="component" value="Chromosome 3"/>
</dbReference>
<name>A0A9D4XU09_PEA</name>
<protein>
    <recommendedName>
        <fullName evidence="1">Reverse transcriptase zinc-binding domain-containing protein</fullName>
    </recommendedName>
</protein>
<keyword evidence="3" id="KW-1185">Reference proteome</keyword>
<dbReference type="Gramene" id="Psat03G0233400-T1">
    <property type="protein sequence ID" value="KAI5426857.1"/>
    <property type="gene ID" value="KIW84_032334"/>
</dbReference>
<sequence>MHQSRELQTRCHGVESENFPEQVIRQKKGIMKRIEGIQRHMQTRNRVGGLRRLKKKLQIEMSQQISQEKSRIFYSKNIVRSMRDMLGRMSGFGETVVLGKYLGVPLIGKANRKEEYCYVIDRDVVASSNNVGGLGLCKLDIMNKACISKHGWKLQNNNGELWYVLYSTNACPDIIVGIQQDGKSFSVGTMYGLLDEYGEGTSSETWTNIWKIQATERVRHFVWILQHDRLPTNSRKHRMDLGSVMCSFCNNV</sequence>
<accession>A0A9D4XU09</accession>
<evidence type="ECO:0000313" key="3">
    <source>
        <dbReference type="Proteomes" id="UP001058974"/>
    </source>
</evidence>
<feature type="domain" description="Reverse transcriptase zinc-binding" evidence="1">
    <location>
        <begin position="185"/>
        <end position="251"/>
    </location>
</feature>
<dbReference type="Pfam" id="PF13966">
    <property type="entry name" value="zf-RVT"/>
    <property type="match status" value="1"/>
</dbReference>
<comment type="caution">
    <text evidence="2">The sequence shown here is derived from an EMBL/GenBank/DDBJ whole genome shotgun (WGS) entry which is preliminary data.</text>
</comment>
<reference evidence="2 3" key="1">
    <citation type="journal article" date="2022" name="Nat. Genet.">
        <title>Improved pea reference genome and pan-genome highlight genomic features and evolutionary characteristics.</title>
        <authorList>
            <person name="Yang T."/>
            <person name="Liu R."/>
            <person name="Luo Y."/>
            <person name="Hu S."/>
            <person name="Wang D."/>
            <person name="Wang C."/>
            <person name="Pandey M.K."/>
            <person name="Ge S."/>
            <person name="Xu Q."/>
            <person name="Li N."/>
            <person name="Li G."/>
            <person name="Huang Y."/>
            <person name="Saxena R.K."/>
            <person name="Ji Y."/>
            <person name="Li M."/>
            <person name="Yan X."/>
            <person name="He Y."/>
            <person name="Liu Y."/>
            <person name="Wang X."/>
            <person name="Xiang C."/>
            <person name="Varshney R.K."/>
            <person name="Ding H."/>
            <person name="Gao S."/>
            <person name="Zong X."/>
        </authorList>
    </citation>
    <scope>NUCLEOTIDE SEQUENCE [LARGE SCALE GENOMIC DNA]</scope>
    <source>
        <strain evidence="2 3">cv. Zhongwan 6</strain>
    </source>
</reference>
<evidence type="ECO:0000313" key="2">
    <source>
        <dbReference type="EMBL" id="KAI5426857.1"/>
    </source>
</evidence>